<dbReference type="OrthoDB" id="5739345at2"/>
<evidence type="ECO:0000313" key="4">
    <source>
        <dbReference type="Proteomes" id="UP000198749"/>
    </source>
</evidence>
<keyword evidence="2" id="KW-0732">Signal</keyword>
<feature type="compositionally biased region" description="Basic and acidic residues" evidence="1">
    <location>
        <begin position="76"/>
        <end position="86"/>
    </location>
</feature>
<accession>A0A1H9DEX0</accession>
<dbReference type="STRING" id="355243.SAMN03080615_00515"/>
<evidence type="ECO:0000256" key="2">
    <source>
        <dbReference type="SAM" id="SignalP"/>
    </source>
</evidence>
<evidence type="ECO:0000256" key="1">
    <source>
        <dbReference type="SAM" id="MobiDB-lite"/>
    </source>
</evidence>
<feature type="signal peptide" evidence="2">
    <location>
        <begin position="1"/>
        <end position="17"/>
    </location>
</feature>
<dbReference type="RefSeq" id="WP_091353487.1">
    <property type="nucleotide sequence ID" value="NZ_AP025284.1"/>
</dbReference>
<dbReference type="Gene3D" id="3.10.450.160">
    <property type="entry name" value="inner membrane protein cigr"/>
    <property type="match status" value="1"/>
</dbReference>
<gene>
    <name evidence="3" type="ORF">SAMN03080615_00515</name>
</gene>
<dbReference type="AlphaFoldDB" id="A0A1H9DEX0"/>
<name>A0A1H9DEX0_9GAMM</name>
<sequence>MRIAPLLSVLLTATVIAASPAVLAKKAESAGRDESGGYHRQEHSVEQHDRQRNENTVRHRTFSDDERYRIRNFYQQREENEQRERQQGSQGKYQSKHAQKDKQKPIPQGLEMKLQRGGNLPPGWESKVVPGDRLDRELYRQSEPLPDDLDRAIGRVAGEENRRLGNKVIRVLEGDATVIDVIDILDASGVME</sequence>
<organism evidence="3 4">
    <name type="scientific">Amphritea atlantica</name>
    <dbReference type="NCBI Taxonomy" id="355243"/>
    <lineage>
        <taxon>Bacteria</taxon>
        <taxon>Pseudomonadati</taxon>
        <taxon>Pseudomonadota</taxon>
        <taxon>Gammaproteobacteria</taxon>
        <taxon>Oceanospirillales</taxon>
        <taxon>Oceanospirillaceae</taxon>
        <taxon>Amphritea</taxon>
    </lineage>
</organism>
<evidence type="ECO:0000313" key="3">
    <source>
        <dbReference type="EMBL" id="SEQ12030.1"/>
    </source>
</evidence>
<dbReference type="EMBL" id="FOGB01000001">
    <property type="protein sequence ID" value="SEQ12030.1"/>
    <property type="molecule type" value="Genomic_DNA"/>
</dbReference>
<feature type="compositionally biased region" description="Basic and acidic residues" evidence="1">
    <location>
        <begin position="28"/>
        <end position="69"/>
    </location>
</feature>
<protein>
    <recommendedName>
        <fullName evidence="5">Nickel/cobalt transporter regulator</fullName>
    </recommendedName>
</protein>
<evidence type="ECO:0008006" key="5">
    <source>
        <dbReference type="Google" id="ProtNLM"/>
    </source>
</evidence>
<proteinExistence type="predicted"/>
<feature type="region of interest" description="Disordered" evidence="1">
    <location>
        <begin position="28"/>
        <end position="107"/>
    </location>
</feature>
<keyword evidence="4" id="KW-1185">Reference proteome</keyword>
<reference evidence="4" key="1">
    <citation type="submission" date="2016-10" db="EMBL/GenBank/DDBJ databases">
        <authorList>
            <person name="Varghese N."/>
            <person name="Submissions S."/>
        </authorList>
    </citation>
    <scope>NUCLEOTIDE SEQUENCE [LARGE SCALE GENOMIC DNA]</scope>
    <source>
        <strain evidence="4">DSM 18887</strain>
    </source>
</reference>
<dbReference type="Proteomes" id="UP000198749">
    <property type="component" value="Unassembled WGS sequence"/>
</dbReference>
<feature type="chain" id="PRO_5011663398" description="Nickel/cobalt transporter regulator" evidence="2">
    <location>
        <begin position="18"/>
        <end position="192"/>
    </location>
</feature>